<gene>
    <name evidence="2" type="ORF">CR205_13120</name>
</gene>
<name>A0A2W0HSR3_9BACI</name>
<dbReference type="GO" id="GO:0016747">
    <property type="term" value="F:acyltransferase activity, transferring groups other than amino-acyl groups"/>
    <property type="evidence" value="ECO:0007669"/>
    <property type="project" value="InterPro"/>
</dbReference>
<evidence type="ECO:0000313" key="2">
    <source>
        <dbReference type="EMBL" id="PYZ96638.1"/>
    </source>
</evidence>
<sequence length="139" mass="16210">MEIALKDNEILFIRQFEEKDFGKIQALNKEEGWTNLAENHLNTKEAWENSNVSYVVETEELGIVGYVRGLTDTRVSLFICELLIEKNYRGLGLGKKIIHYLHNKYPTTRIELLANSSSRSFYEGFGFRTFYGFRKTSQE</sequence>
<protein>
    <submittedName>
        <fullName evidence="2">GNAT family N-acetyltransferase</fullName>
    </submittedName>
</protein>
<organism evidence="2 3">
    <name type="scientific">Alteribacter lacisalsi</name>
    <dbReference type="NCBI Taxonomy" id="2045244"/>
    <lineage>
        <taxon>Bacteria</taxon>
        <taxon>Bacillati</taxon>
        <taxon>Bacillota</taxon>
        <taxon>Bacilli</taxon>
        <taxon>Bacillales</taxon>
        <taxon>Bacillaceae</taxon>
        <taxon>Alteribacter</taxon>
    </lineage>
</organism>
<evidence type="ECO:0000259" key="1">
    <source>
        <dbReference type="PROSITE" id="PS51186"/>
    </source>
</evidence>
<dbReference type="InterPro" id="IPR000182">
    <property type="entry name" value="GNAT_dom"/>
</dbReference>
<dbReference type="SUPFAM" id="SSF55729">
    <property type="entry name" value="Acyl-CoA N-acyltransferases (Nat)"/>
    <property type="match status" value="1"/>
</dbReference>
<dbReference type="CDD" id="cd04301">
    <property type="entry name" value="NAT_SF"/>
    <property type="match status" value="1"/>
</dbReference>
<dbReference type="AlphaFoldDB" id="A0A2W0HSR3"/>
<comment type="caution">
    <text evidence="2">The sequence shown here is derived from an EMBL/GenBank/DDBJ whole genome shotgun (WGS) entry which is preliminary data.</text>
</comment>
<dbReference type="Pfam" id="PF13673">
    <property type="entry name" value="Acetyltransf_10"/>
    <property type="match status" value="1"/>
</dbReference>
<dbReference type="PROSITE" id="PS51186">
    <property type="entry name" value="GNAT"/>
    <property type="match status" value="1"/>
</dbReference>
<dbReference type="Proteomes" id="UP000248066">
    <property type="component" value="Unassembled WGS sequence"/>
</dbReference>
<keyword evidence="3" id="KW-1185">Reference proteome</keyword>
<dbReference type="EMBL" id="PDOF01000002">
    <property type="protein sequence ID" value="PYZ96638.1"/>
    <property type="molecule type" value="Genomic_DNA"/>
</dbReference>
<evidence type="ECO:0000313" key="3">
    <source>
        <dbReference type="Proteomes" id="UP000248066"/>
    </source>
</evidence>
<dbReference type="Gene3D" id="3.40.630.30">
    <property type="match status" value="1"/>
</dbReference>
<keyword evidence="2" id="KW-0808">Transferase</keyword>
<accession>A0A2W0HSR3</accession>
<feature type="domain" description="N-acetyltransferase" evidence="1">
    <location>
        <begin position="11"/>
        <end position="139"/>
    </location>
</feature>
<dbReference type="OrthoDB" id="3216107at2"/>
<dbReference type="InterPro" id="IPR016181">
    <property type="entry name" value="Acyl_CoA_acyltransferase"/>
</dbReference>
<reference evidence="2 3" key="1">
    <citation type="submission" date="2017-10" db="EMBL/GenBank/DDBJ databases">
        <title>Bacillus sp. nov., a halophilic bacterium isolated from a Yangshapao Lake.</title>
        <authorList>
            <person name="Wang H."/>
        </authorList>
    </citation>
    <scope>NUCLEOTIDE SEQUENCE [LARGE SCALE GENOMIC DNA]</scope>
    <source>
        <strain evidence="2 3">YSP-3</strain>
    </source>
</reference>
<dbReference type="RefSeq" id="WP_110520540.1">
    <property type="nucleotide sequence ID" value="NZ_PDOF01000002.1"/>
</dbReference>
<proteinExistence type="predicted"/>